<proteinExistence type="inferred from homology"/>
<dbReference type="SUPFAM" id="SSF53597">
    <property type="entry name" value="Dihydrofolate reductase-like"/>
    <property type="match status" value="1"/>
</dbReference>
<dbReference type="PANTHER" id="PTHR38011:SF7">
    <property type="entry name" value="2,5-DIAMINO-6-RIBOSYLAMINO-4(3H)-PYRIMIDINONE 5'-PHOSPHATE REDUCTASE"/>
    <property type="match status" value="1"/>
</dbReference>
<dbReference type="NCBIfam" id="TIGR00326">
    <property type="entry name" value="eubact_ribD"/>
    <property type="match status" value="1"/>
</dbReference>
<dbReference type="EC" id="1.1.1.193" evidence="13"/>
<feature type="binding site" evidence="15">
    <location>
        <position position="212"/>
    </location>
    <ligand>
        <name>substrate</name>
    </ligand>
</feature>
<evidence type="ECO:0000259" key="17">
    <source>
        <dbReference type="PROSITE" id="PS51747"/>
    </source>
</evidence>
<keyword evidence="12" id="KW-0511">Multifunctional enzyme</keyword>
<keyword evidence="8 13" id="KW-0378">Hydrolase</keyword>
<dbReference type="Pfam" id="PF01872">
    <property type="entry name" value="RibD_C"/>
    <property type="match status" value="1"/>
</dbReference>
<evidence type="ECO:0000256" key="8">
    <source>
        <dbReference type="ARBA" id="ARBA00022801"/>
    </source>
</evidence>
<keyword evidence="9 13" id="KW-0862">Zinc</keyword>
<dbReference type="FunFam" id="3.40.140.10:FF:000025">
    <property type="entry name" value="Riboflavin biosynthesis protein RibD"/>
    <property type="match status" value="1"/>
</dbReference>
<keyword evidence="19" id="KW-1185">Reference proteome</keyword>
<feature type="binding site" evidence="15">
    <location>
        <position position="209"/>
    </location>
    <ligand>
        <name>substrate</name>
    </ligand>
</feature>
<dbReference type="GO" id="GO:0008270">
    <property type="term" value="F:zinc ion binding"/>
    <property type="evidence" value="ECO:0007669"/>
    <property type="project" value="InterPro"/>
</dbReference>
<evidence type="ECO:0000256" key="12">
    <source>
        <dbReference type="ARBA" id="ARBA00023268"/>
    </source>
</evidence>
<dbReference type="Gene3D" id="3.40.430.10">
    <property type="entry name" value="Dihydrofolate Reductase, subunit A"/>
    <property type="match status" value="1"/>
</dbReference>
<feature type="binding site" evidence="15">
    <location>
        <position position="205"/>
    </location>
    <ligand>
        <name>NADP(+)</name>
        <dbReference type="ChEBI" id="CHEBI:58349"/>
    </ligand>
</feature>
<feature type="binding site" evidence="16">
    <location>
        <position position="86"/>
    </location>
    <ligand>
        <name>Zn(2+)</name>
        <dbReference type="ChEBI" id="CHEBI:29105"/>
        <note>catalytic</note>
    </ligand>
</feature>
<comment type="pathway">
    <text evidence="2 13">Cofactor biosynthesis; riboflavin biosynthesis; 5-amino-6-(D-ribitylamino)uracil from GTP: step 2/4.</text>
</comment>
<feature type="domain" description="CMP/dCMP-type deaminase" evidence="17">
    <location>
        <begin position="1"/>
        <end position="125"/>
    </location>
</feature>
<dbReference type="RefSeq" id="WP_091142362.1">
    <property type="nucleotide sequence ID" value="NZ_FMVF01000008.1"/>
</dbReference>
<dbReference type="InterPro" id="IPR002734">
    <property type="entry name" value="RibDG_C"/>
</dbReference>
<feature type="binding site" evidence="15">
    <location>
        <position position="170"/>
    </location>
    <ligand>
        <name>substrate</name>
    </ligand>
</feature>
<evidence type="ECO:0000256" key="14">
    <source>
        <dbReference type="PIRSR" id="PIRSR006769-1"/>
    </source>
</evidence>
<dbReference type="InterPro" id="IPR016193">
    <property type="entry name" value="Cytidine_deaminase-like"/>
</dbReference>
<keyword evidence="10 13" id="KW-0521">NADP</keyword>
<feature type="binding site" evidence="15">
    <location>
        <position position="189"/>
    </location>
    <ligand>
        <name>substrate</name>
    </ligand>
</feature>
<comment type="catalytic activity">
    <reaction evidence="13">
        <text>2,5-diamino-6-hydroxy-4-(5-phosphoribosylamino)-pyrimidine + H2O + H(+) = 5-amino-6-(5-phospho-D-ribosylamino)uracil + NH4(+)</text>
        <dbReference type="Rhea" id="RHEA:21868"/>
        <dbReference type="ChEBI" id="CHEBI:15377"/>
        <dbReference type="ChEBI" id="CHEBI:15378"/>
        <dbReference type="ChEBI" id="CHEBI:28938"/>
        <dbReference type="ChEBI" id="CHEBI:58453"/>
        <dbReference type="ChEBI" id="CHEBI:58614"/>
        <dbReference type="EC" id="3.5.4.26"/>
    </reaction>
</comment>
<evidence type="ECO:0000256" key="4">
    <source>
        <dbReference type="ARBA" id="ARBA00005259"/>
    </source>
</evidence>
<keyword evidence="7 13" id="KW-0479">Metal-binding</keyword>
<reference evidence="18 19" key="1">
    <citation type="submission" date="2016-10" db="EMBL/GenBank/DDBJ databases">
        <authorList>
            <person name="de Groot N.N."/>
        </authorList>
    </citation>
    <scope>NUCLEOTIDE SEQUENCE [LARGE SCALE GENOMIC DNA]</scope>
    <source>
        <strain evidence="18 19">CGMCC 1.7031</strain>
    </source>
</reference>
<dbReference type="InterPro" id="IPR050765">
    <property type="entry name" value="Riboflavin_Biosynth_HTPR"/>
</dbReference>
<feature type="binding site" evidence="15">
    <location>
        <begin position="290"/>
        <end position="296"/>
    </location>
    <ligand>
        <name>NADP(+)</name>
        <dbReference type="ChEBI" id="CHEBI:58349"/>
    </ligand>
</feature>
<dbReference type="PIRSF" id="PIRSF006769">
    <property type="entry name" value="RibD"/>
    <property type="match status" value="1"/>
</dbReference>
<evidence type="ECO:0000256" key="1">
    <source>
        <dbReference type="ARBA" id="ARBA00002151"/>
    </source>
</evidence>
<feature type="binding site" evidence="16">
    <location>
        <position position="50"/>
    </location>
    <ligand>
        <name>Zn(2+)</name>
        <dbReference type="ChEBI" id="CHEBI:29105"/>
        <note>catalytic</note>
    </ligand>
</feature>
<dbReference type="EC" id="3.5.4.26" evidence="13"/>
<comment type="catalytic activity">
    <reaction evidence="13">
        <text>5-amino-6-(5-phospho-D-ribitylamino)uracil + NADP(+) = 5-amino-6-(5-phospho-D-ribosylamino)uracil + NADPH + H(+)</text>
        <dbReference type="Rhea" id="RHEA:17845"/>
        <dbReference type="ChEBI" id="CHEBI:15378"/>
        <dbReference type="ChEBI" id="CHEBI:57783"/>
        <dbReference type="ChEBI" id="CHEBI:58349"/>
        <dbReference type="ChEBI" id="CHEBI:58421"/>
        <dbReference type="ChEBI" id="CHEBI:58453"/>
        <dbReference type="EC" id="1.1.1.193"/>
    </reaction>
</comment>
<dbReference type="InterPro" id="IPR004794">
    <property type="entry name" value="Eubact_RibD"/>
</dbReference>
<dbReference type="EMBL" id="FMVF01000008">
    <property type="protein sequence ID" value="SCY64042.1"/>
    <property type="molecule type" value="Genomic_DNA"/>
</dbReference>
<evidence type="ECO:0000313" key="18">
    <source>
        <dbReference type="EMBL" id="SCY64042.1"/>
    </source>
</evidence>
<keyword evidence="6 13" id="KW-0686">Riboflavin biosynthesis</keyword>
<evidence type="ECO:0000256" key="2">
    <source>
        <dbReference type="ARBA" id="ARBA00004882"/>
    </source>
</evidence>
<dbReference type="GO" id="GO:0009231">
    <property type="term" value="P:riboflavin biosynthetic process"/>
    <property type="evidence" value="ECO:0007669"/>
    <property type="project" value="UniProtKB-UniPathway"/>
</dbReference>
<dbReference type="InterPro" id="IPR016192">
    <property type="entry name" value="APOBEC/CMP_deaminase_Zn-bd"/>
</dbReference>
<comment type="pathway">
    <text evidence="3 13">Cofactor biosynthesis; riboflavin biosynthesis; 5-amino-6-(D-ribitylamino)uracil from GTP: step 3/4.</text>
</comment>
<dbReference type="Proteomes" id="UP000199354">
    <property type="component" value="Unassembled WGS sequence"/>
</dbReference>
<feature type="binding site" evidence="15">
    <location>
        <position position="288"/>
    </location>
    <ligand>
        <name>substrate</name>
    </ligand>
</feature>
<name>A0A1G5HJH8_9FLAO</name>
<protein>
    <recommendedName>
        <fullName evidence="13">Riboflavin biosynthesis protein RibD</fullName>
    </recommendedName>
    <domain>
        <recommendedName>
            <fullName evidence="13">Diaminohydroxyphosphoribosylaminopyrimidine deaminase</fullName>
            <shortName evidence="13">DRAP deaminase</shortName>
            <ecNumber evidence="13">3.5.4.26</ecNumber>
        </recommendedName>
        <alternativeName>
            <fullName evidence="13">Riboflavin-specific deaminase</fullName>
        </alternativeName>
    </domain>
    <domain>
        <recommendedName>
            <fullName evidence="13">5-amino-6-(5-phosphoribosylamino)uracil reductase</fullName>
            <ecNumber evidence="13">1.1.1.193</ecNumber>
        </recommendedName>
        <alternativeName>
            <fullName evidence="13">HTP reductase</fullName>
        </alternativeName>
    </domain>
</protein>
<sequence length="350" mass="39108">MDHQYYMRRCIELAQNGLGTTYPNPMVGAVIVHEGQIIGEGWHRKAGGPHAEVVAVDSVKDKTLLPQSTIYVSLEPCSHFGKTPPCCDLIIAQNIPNVVVGTVDPNEKVAGSGIEKLRAAGKRVTVGVLERECRELNKRFFTFHHQKRPYVVLKWAQSVDGFIAPAHKNSRQPVWISNSYSQQLVHKWRTEEQAILAGTQTVVDDNPKLTARDWSGNQPVRIVIDKSNRIPKESHIFDNQAPTIVLTGTVGQTQNDAVKFVKIDFSSDVPRQIVNVLYDQGLQSVIVEGGAKTLQSFIDANCWDEARVFTGQTVLGQGIVAPTLERPVEKRHIGRDELLIFRNHDQHDYL</sequence>
<dbReference type="STRING" id="490189.SAMN02927903_01876"/>
<evidence type="ECO:0000256" key="5">
    <source>
        <dbReference type="ARBA" id="ARBA00007417"/>
    </source>
</evidence>
<dbReference type="CDD" id="cd01284">
    <property type="entry name" value="Riboflavin_deaminase-reductase"/>
    <property type="match status" value="1"/>
</dbReference>
<feature type="binding site" evidence="15">
    <location>
        <position position="175"/>
    </location>
    <ligand>
        <name>NADP(+)</name>
        <dbReference type="ChEBI" id="CHEBI:58349"/>
    </ligand>
</feature>
<feature type="binding site" evidence="16">
    <location>
        <position position="77"/>
    </location>
    <ligand>
        <name>Zn(2+)</name>
        <dbReference type="ChEBI" id="CHEBI:29105"/>
        <note>catalytic</note>
    </ligand>
</feature>
<organism evidence="18 19">
    <name type="scientific">Flavobacterium caeni</name>
    <dbReference type="NCBI Taxonomy" id="490189"/>
    <lineage>
        <taxon>Bacteria</taxon>
        <taxon>Pseudomonadati</taxon>
        <taxon>Bacteroidota</taxon>
        <taxon>Flavobacteriia</taxon>
        <taxon>Flavobacteriales</taxon>
        <taxon>Flavobacteriaceae</taxon>
        <taxon>Flavobacterium</taxon>
    </lineage>
</organism>
<evidence type="ECO:0000313" key="19">
    <source>
        <dbReference type="Proteomes" id="UP000199354"/>
    </source>
</evidence>
<dbReference type="Pfam" id="PF00383">
    <property type="entry name" value="dCMP_cyt_deam_1"/>
    <property type="match status" value="1"/>
</dbReference>
<feature type="active site" description="Proton donor" evidence="14">
    <location>
        <position position="52"/>
    </location>
</feature>
<dbReference type="GO" id="GO:0008835">
    <property type="term" value="F:diaminohydroxyphosphoribosylaminopyrimidine deaminase activity"/>
    <property type="evidence" value="ECO:0007669"/>
    <property type="project" value="UniProtKB-EC"/>
</dbReference>
<evidence type="ECO:0000256" key="10">
    <source>
        <dbReference type="ARBA" id="ARBA00022857"/>
    </source>
</evidence>
<evidence type="ECO:0000256" key="3">
    <source>
        <dbReference type="ARBA" id="ARBA00004910"/>
    </source>
</evidence>
<evidence type="ECO:0000256" key="16">
    <source>
        <dbReference type="PIRSR" id="PIRSR006769-3"/>
    </source>
</evidence>
<dbReference type="InterPro" id="IPR024072">
    <property type="entry name" value="DHFR-like_dom_sf"/>
</dbReference>
<comment type="similarity">
    <text evidence="5 13">In the C-terminal section; belongs to the HTP reductase family.</text>
</comment>
<dbReference type="InterPro" id="IPR002125">
    <property type="entry name" value="CMP_dCMP_dom"/>
</dbReference>
<evidence type="ECO:0000256" key="13">
    <source>
        <dbReference type="PIRNR" id="PIRNR006769"/>
    </source>
</evidence>
<comment type="function">
    <text evidence="1 13">Converts 2,5-diamino-6-(ribosylamino)-4(3h)-pyrimidinone 5'-phosphate into 5-amino-6-(ribosylamino)-2,4(1h,3h)-pyrimidinedione 5'-phosphate.</text>
</comment>
<dbReference type="PROSITE" id="PS51747">
    <property type="entry name" value="CYT_DCMP_DEAMINASES_2"/>
    <property type="match status" value="1"/>
</dbReference>
<comment type="similarity">
    <text evidence="4 13">In the N-terminal section; belongs to the cytidine and deoxycytidylate deaminase family.</text>
</comment>
<comment type="cofactor">
    <cofactor evidence="13 16">
        <name>Zn(2+)</name>
        <dbReference type="ChEBI" id="CHEBI:29105"/>
    </cofactor>
    <text evidence="13 16">Binds 1 zinc ion.</text>
</comment>
<keyword evidence="11 13" id="KW-0560">Oxidoreductase</keyword>
<dbReference type="PANTHER" id="PTHR38011">
    <property type="entry name" value="DIHYDROFOLATE REDUCTASE FAMILY PROTEIN (AFU_ORTHOLOGUE AFUA_8G06820)"/>
    <property type="match status" value="1"/>
</dbReference>
<gene>
    <name evidence="18" type="ORF">SAMN02927903_01876</name>
</gene>
<dbReference type="Gene3D" id="3.40.140.10">
    <property type="entry name" value="Cytidine Deaminase, domain 2"/>
    <property type="match status" value="1"/>
</dbReference>
<evidence type="ECO:0000256" key="9">
    <source>
        <dbReference type="ARBA" id="ARBA00022833"/>
    </source>
</evidence>
<feature type="binding site" evidence="15">
    <location>
        <position position="201"/>
    </location>
    <ligand>
        <name>NADP(+)</name>
        <dbReference type="ChEBI" id="CHEBI:58349"/>
    </ligand>
</feature>
<evidence type="ECO:0000256" key="7">
    <source>
        <dbReference type="ARBA" id="ARBA00022723"/>
    </source>
</evidence>
<dbReference type="AlphaFoldDB" id="A0A1G5HJH8"/>
<dbReference type="PROSITE" id="PS00903">
    <property type="entry name" value="CYT_DCMP_DEAMINASES_1"/>
    <property type="match status" value="1"/>
</dbReference>
<accession>A0A1G5HJH8</accession>
<dbReference type="OrthoDB" id="9800865at2"/>
<feature type="binding site" evidence="15">
    <location>
        <position position="156"/>
    </location>
    <ligand>
        <name>NADP(+)</name>
        <dbReference type="ChEBI" id="CHEBI:58349"/>
    </ligand>
</feature>
<evidence type="ECO:0000256" key="6">
    <source>
        <dbReference type="ARBA" id="ARBA00022619"/>
    </source>
</evidence>
<dbReference type="UniPathway" id="UPA00275">
    <property type="reaction ID" value="UER00401"/>
</dbReference>
<evidence type="ECO:0000256" key="15">
    <source>
        <dbReference type="PIRSR" id="PIRSR006769-2"/>
    </source>
</evidence>
<evidence type="ECO:0000256" key="11">
    <source>
        <dbReference type="ARBA" id="ARBA00023002"/>
    </source>
</evidence>
<dbReference type="SUPFAM" id="SSF53927">
    <property type="entry name" value="Cytidine deaminase-like"/>
    <property type="match status" value="1"/>
</dbReference>
<dbReference type="GO" id="GO:0008703">
    <property type="term" value="F:5-amino-6-(5-phosphoribosylamino)uracil reductase activity"/>
    <property type="evidence" value="ECO:0007669"/>
    <property type="project" value="UniProtKB-EC"/>
</dbReference>